<dbReference type="SUPFAM" id="SSF51735">
    <property type="entry name" value="NAD(P)-binding Rossmann-fold domains"/>
    <property type="match status" value="1"/>
</dbReference>
<dbReference type="CDD" id="cd05288">
    <property type="entry name" value="PGDH"/>
    <property type="match status" value="1"/>
</dbReference>
<dbReference type="EMBL" id="JAQQCF010000065">
    <property type="protein sequence ID" value="MFM0642301.1"/>
    <property type="molecule type" value="Genomic_DNA"/>
</dbReference>
<evidence type="ECO:0000256" key="1">
    <source>
        <dbReference type="ARBA" id="ARBA00023002"/>
    </source>
</evidence>
<dbReference type="InterPro" id="IPR020843">
    <property type="entry name" value="ER"/>
</dbReference>
<dbReference type="Gene3D" id="3.40.50.720">
    <property type="entry name" value="NAD(P)-binding Rossmann-like Domain"/>
    <property type="match status" value="1"/>
</dbReference>
<name>A0ABW9E7P4_9BURK</name>
<keyword evidence="4" id="KW-1185">Reference proteome</keyword>
<protein>
    <submittedName>
        <fullName evidence="3">NADP-dependent oxidoreductase</fullName>
    </submittedName>
</protein>
<dbReference type="InterPro" id="IPR036291">
    <property type="entry name" value="NAD(P)-bd_dom_sf"/>
</dbReference>
<evidence type="ECO:0000313" key="4">
    <source>
        <dbReference type="Proteomes" id="UP001629432"/>
    </source>
</evidence>
<evidence type="ECO:0000313" key="3">
    <source>
        <dbReference type="EMBL" id="MFM0642301.1"/>
    </source>
</evidence>
<organism evidence="3 4">
    <name type="scientific">Paraburkholderia metrosideri</name>
    <dbReference type="NCBI Taxonomy" id="580937"/>
    <lineage>
        <taxon>Bacteria</taxon>
        <taxon>Pseudomonadati</taxon>
        <taxon>Pseudomonadota</taxon>
        <taxon>Betaproteobacteria</taxon>
        <taxon>Burkholderiales</taxon>
        <taxon>Burkholderiaceae</taxon>
        <taxon>Paraburkholderia</taxon>
    </lineage>
</organism>
<dbReference type="SUPFAM" id="SSF50129">
    <property type="entry name" value="GroES-like"/>
    <property type="match status" value="1"/>
</dbReference>
<feature type="domain" description="Enoyl reductase (ER)" evidence="2">
    <location>
        <begin position="19"/>
        <end position="341"/>
    </location>
</feature>
<proteinExistence type="predicted"/>
<dbReference type="Pfam" id="PF00107">
    <property type="entry name" value="ADH_zinc_N"/>
    <property type="match status" value="1"/>
</dbReference>
<dbReference type="InterPro" id="IPR011032">
    <property type="entry name" value="GroES-like_sf"/>
</dbReference>
<gene>
    <name evidence="3" type="ORF">PQQ63_37080</name>
</gene>
<accession>A0ABW9E7P4</accession>
<dbReference type="InterPro" id="IPR013149">
    <property type="entry name" value="ADH-like_C"/>
</dbReference>
<dbReference type="PANTHER" id="PTHR43205:SF7">
    <property type="entry name" value="PROSTAGLANDIN REDUCTASE 1"/>
    <property type="match status" value="1"/>
</dbReference>
<comment type="caution">
    <text evidence="3">The sequence shown here is derived from an EMBL/GenBank/DDBJ whole genome shotgun (WGS) entry which is preliminary data.</text>
</comment>
<dbReference type="InterPro" id="IPR045010">
    <property type="entry name" value="MDR_fam"/>
</dbReference>
<dbReference type="RefSeq" id="WP_408340880.1">
    <property type="nucleotide sequence ID" value="NZ_JAQQCF010000065.1"/>
</dbReference>
<dbReference type="Proteomes" id="UP001629432">
    <property type="component" value="Unassembled WGS sequence"/>
</dbReference>
<dbReference type="SMART" id="SM00829">
    <property type="entry name" value="PKS_ER"/>
    <property type="match status" value="1"/>
</dbReference>
<evidence type="ECO:0000259" key="2">
    <source>
        <dbReference type="SMART" id="SM00829"/>
    </source>
</evidence>
<dbReference type="InterPro" id="IPR041694">
    <property type="entry name" value="ADH_N_2"/>
</dbReference>
<reference evidence="3 4" key="1">
    <citation type="journal article" date="2024" name="Chem. Sci.">
        <title>Discovery of megapolipeptins by genome mining of a Burkholderiales bacteria collection.</title>
        <authorList>
            <person name="Paulo B.S."/>
            <person name="Recchia M.J.J."/>
            <person name="Lee S."/>
            <person name="Fergusson C.H."/>
            <person name="Romanowski S.B."/>
            <person name="Hernandez A."/>
            <person name="Krull N."/>
            <person name="Liu D.Y."/>
            <person name="Cavanagh H."/>
            <person name="Bos A."/>
            <person name="Gray C.A."/>
            <person name="Murphy B.T."/>
            <person name="Linington R.G."/>
            <person name="Eustaquio A.S."/>
        </authorList>
    </citation>
    <scope>NUCLEOTIDE SEQUENCE [LARGE SCALE GENOMIC DNA]</scope>
    <source>
        <strain evidence="3 4">RL17-338-BIC-A</strain>
    </source>
</reference>
<dbReference type="Gene3D" id="3.90.180.10">
    <property type="entry name" value="Medium-chain alcohol dehydrogenases, catalytic domain"/>
    <property type="match status" value="1"/>
</dbReference>
<dbReference type="Pfam" id="PF16884">
    <property type="entry name" value="ADH_N_2"/>
    <property type="match status" value="1"/>
</dbReference>
<sequence>MTAIPGTCREVRLKVRPDGLPSVGNFDIVSVPLPIPVDGEVLVRNRYFLVSASLRMMISEGAEDVDGVPFRALREGETLAGEALGEIVSAPAGSGFSPGELILHFRGWREYATVPIAQCRPVEPGLPDPVGYLGHGWTAYAALTRGVQIRPDDTVFVSSAAGAIGSMAGQIARLLGAGRVIGSTSSKEKAARLVSELGYEAAVFRGATPIVEQLAEVAPQGIDVVIDNVGGEQLQSAVANARVGARVVILGALSGQLATHGSGRTAPVELDSIQLLRKKITLRGYSADDDPHMHAEWINRFAEWLRAGSIRFPHEIIVGLECAPQALERVIKGEYFGTVVVKS</sequence>
<dbReference type="PANTHER" id="PTHR43205">
    <property type="entry name" value="PROSTAGLANDIN REDUCTASE"/>
    <property type="match status" value="1"/>
</dbReference>
<keyword evidence="1" id="KW-0560">Oxidoreductase</keyword>